<keyword evidence="6 9" id="KW-0539">Nucleus</keyword>
<dbReference type="GO" id="GO:0005634">
    <property type="term" value="C:nucleus"/>
    <property type="evidence" value="ECO:0007669"/>
    <property type="project" value="UniProtKB-SubCell"/>
</dbReference>
<dbReference type="PANTHER" id="PTHR20383">
    <property type="entry name" value="RNA POLYMERASE II SUBUNIT A C-TERMINAL DOMAIN PHOSPHATASE"/>
    <property type="match status" value="1"/>
</dbReference>
<evidence type="ECO:0000256" key="6">
    <source>
        <dbReference type="ARBA" id="ARBA00023242"/>
    </source>
</evidence>
<protein>
    <recommendedName>
        <fullName evidence="9">RNA polymerase II subunit A C-terminal domain phosphatase SSU72</fullName>
        <shortName evidence="9">CTD phosphatase SSU72</shortName>
        <ecNumber evidence="9">3.1.3.16</ecNumber>
    </recommendedName>
</protein>
<evidence type="ECO:0000256" key="4">
    <source>
        <dbReference type="ARBA" id="ARBA00022801"/>
    </source>
</evidence>
<dbReference type="Pfam" id="PF04722">
    <property type="entry name" value="Ssu72"/>
    <property type="match status" value="1"/>
</dbReference>
<dbReference type="AlphaFoldDB" id="A0A061QU73"/>
<keyword evidence="5 9" id="KW-0904">Protein phosphatase</keyword>
<comment type="catalytic activity">
    <reaction evidence="7 9">
        <text>O-phospho-L-seryl-[protein] + H2O = L-seryl-[protein] + phosphate</text>
        <dbReference type="Rhea" id="RHEA:20629"/>
        <dbReference type="Rhea" id="RHEA-COMP:9863"/>
        <dbReference type="Rhea" id="RHEA-COMP:11604"/>
        <dbReference type="ChEBI" id="CHEBI:15377"/>
        <dbReference type="ChEBI" id="CHEBI:29999"/>
        <dbReference type="ChEBI" id="CHEBI:43474"/>
        <dbReference type="ChEBI" id="CHEBI:83421"/>
        <dbReference type="EC" id="3.1.3.16"/>
    </reaction>
</comment>
<dbReference type="FunFam" id="3.40.50.2300:FF:000182">
    <property type="entry name" value="RNA polymerase II subunit A"/>
    <property type="match status" value="1"/>
</dbReference>
<evidence type="ECO:0000256" key="3">
    <source>
        <dbReference type="ARBA" id="ARBA00022664"/>
    </source>
</evidence>
<evidence type="ECO:0000256" key="9">
    <source>
        <dbReference type="RuleBase" id="RU369031"/>
    </source>
</evidence>
<evidence type="ECO:0000313" key="10">
    <source>
        <dbReference type="EMBL" id="JAC63263.1"/>
    </source>
</evidence>
<keyword evidence="3 9" id="KW-0507">mRNA processing</keyword>
<comment type="similarity">
    <text evidence="2 9">Belongs to the SSU72 phosphatase family.</text>
</comment>
<accession>A0A061QU73</accession>
<dbReference type="GO" id="GO:0031124">
    <property type="term" value="P:mRNA 3'-end processing"/>
    <property type="evidence" value="ECO:0007669"/>
    <property type="project" value="UniProtKB-ARBA"/>
</dbReference>
<sequence length="197" mass="22679">MVESRLSNLRYAMVCASNQNRSMEAHALLKEHNFRVGSYGVGQHVKLPGASAKEPNVYGFGTPYKLIYEELSAKDPELYTRNGLLKMLHRNMGVKTAPERWQDCRDRYDVVVCFEERVFDACVDDLQKREQSLCRSVLVVNLEVKDNHEEAANAAPHALRLCQMLDASEDWEEEIDAILNVFEKETGRRPLYTICFY</sequence>
<reference evidence="10" key="1">
    <citation type="submission" date="2014-05" db="EMBL/GenBank/DDBJ databases">
        <title>The transcriptome of the halophilic microalga Tetraselmis sp. GSL018 isolated from the Great Salt Lake, Utah.</title>
        <authorList>
            <person name="Jinkerson R.E."/>
            <person name="D'Adamo S."/>
            <person name="Posewitz M.C."/>
        </authorList>
    </citation>
    <scope>NUCLEOTIDE SEQUENCE</scope>
    <source>
        <strain evidence="10">GSL018</strain>
    </source>
</reference>
<dbReference type="EC" id="3.1.3.16" evidence="9"/>
<proteinExistence type="inferred from homology"/>
<dbReference type="GO" id="GO:0008420">
    <property type="term" value="F:RNA polymerase II CTD heptapeptide repeat phosphatase activity"/>
    <property type="evidence" value="ECO:0007669"/>
    <property type="project" value="UniProtKB-ARBA"/>
</dbReference>
<evidence type="ECO:0000256" key="2">
    <source>
        <dbReference type="ARBA" id="ARBA00008978"/>
    </source>
</evidence>
<organism evidence="10">
    <name type="scientific">Tetraselmis sp. GSL018</name>
    <dbReference type="NCBI Taxonomy" id="582737"/>
    <lineage>
        <taxon>Eukaryota</taxon>
        <taxon>Viridiplantae</taxon>
        <taxon>Chlorophyta</taxon>
        <taxon>core chlorophytes</taxon>
        <taxon>Chlorodendrophyceae</taxon>
        <taxon>Chlorodendrales</taxon>
        <taxon>Chlorodendraceae</taxon>
        <taxon>Tetraselmis</taxon>
    </lineage>
</organism>
<evidence type="ECO:0000256" key="8">
    <source>
        <dbReference type="ARBA" id="ARBA00048336"/>
    </source>
</evidence>
<dbReference type="EMBL" id="GBEZ01023637">
    <property type="protein sequence ID" value="JAC63263.1"/>
    <property type="molecule type" value="Transcribed_RNA"/>
</dbReference>
<dbReference type="FunFam" id="3.40.50.2300:FF:000039">
    <property type="entry name" value="RNA polymerase II subunit A C-terminal domain phosphatase"/>
    <property type="match status" value="1"/>
</dbReference>
<gene>
    <name evidence="10" type="primary">SSU72</name>
    <name evidence="10" type="ORF">TSPGSL018_21063</name>
</gene>
<comment type="function">
    <text evidence="9">Protein phosphatase that catalyzes the dephosphorylation of the C-terminal domain of RNA polymerase II. Plays a role in RNA processing and termination.</text>
</comment>
<evidence type="ECO:0000256" key="1">
    <source>
        <dbReference type="ARBA" id="ARBA00004123"/>
    </source>
</evidence>
<evidence type="ECO:0000256" key="5">
    <source>
        <dbReference type="ARBA" id="ARBA00022912"/>
    </source>
</evidence>
<comment type="catalytic activity">
    <reaction evidence="8 9">
        <text>O-phospho-L-threonyl-[protein] + H2O = L-threonyl-[protein] + phosphate</text>
        <dbReference type="Rhea" id="RHEA:47004"/>
        <dbReference type="Rhea" id="RHEA-COMP:11060"/>
        <dbReference type="Rhea" id="RHEA-COMP:11605"/>
        <dbReference type="ChEBI" id="CHEBI:15377"/>
        <dbReference type="ChEBI" id="CHEBI:30013"/>
        <dbReference type="ChEBI" id="CHEBI:43474"/>
        <dbReference type="ChEBI" id="CHEBI:61977"/>
        <dbReference type="EC" id="3.1.3.16"/>
    </reaction>
</comment>
<comment type="subcellular location">
    <subcellularLocation>
        <location evidence="1 9">Nucleus</location>
    </subcellularLocation>
</comment>
<name>A0A061QU73_9CHLO</name>
<dbReference type="Gene3D" id="3.40.50.2300">
    <property type="match status" value="2"/>
</dbReference>
<dbReference type="InterPro" id="IPR006811">
    <property type="entry name" value="RNA_pol_II_suA"/>
</dbReference>
<keyword evidence="4 9" id="KW-0378">Hydrolase</keyword>
<evidence type="ECO:0000256" key="7">
    <source>
        <dbReference type="ARBA" id="ARBA00047761"/>
    </source>
</evidence>